<dbReference type="InterPro" id="IPR006523">
    <property type="entry name" value="RinA"/>
</dbReference>
<dbReference type="EMBL" id="JARQBI010000024">
    <property type="protein sequence ID" value="MDT2797408.1"/>
    <property type="molecule type" value="Genomic_DNA"/>
</dbReference>
<evidence type="ECO:0000313" key="2">
    <source>
        <dbReference type="Proteomes" id="UP001255696"/>
    </source>
</evidence>
<proteinExistence type="predicted"/>
<evidence type="ECO:0000313" key="1">
    <source>
        <dbReference type="EMBL" id="MDT2797408.1"/>
    </source>
</evidence>
<dbReference type="RefSeq" id="WP_311898159.1">
    <property type="nucleotide sequence ID" value="NZ_JARQBI010000024.1"/>
</dbReference>
<comment type="caution">
    <text evidence="1">The sequence shown here is derived from an EMBL/GenBank/DDBJ whole genome shotgun (WGS) entry which is preliminary data.</text>
</comment>
<dbReference type="Proteomes" id="UP001255696">
    <property type="component" value="Unassembled WGS sequence"/>
</dbReference>
<gene>
    <name evidence="1" type="ORF">P7H47_09180</name>
</gene>
<dbReference type="NCBIfam" id="TIGR01636">
    <property type="entry name" value="phage_rinA"/>
    <property type="match status" value="1"/>
</dbReference>
<protein>
    <recommendedName>
        <fullName evidence="3">Transcriptional regulator</fullName>
    </recommendedName>
</protein>
<dbReference type="AlphaFoldDB" id="A0AAW8TX30"/>
<accession>A0AAW8TX30</accession>
<organism evidence="1 2">
    <name type="scientific">Enterococcus cecorum</name>
    <dbReference type="NCBI Taxonomy" id="44008"/>
    <lineage>
        <taxon>Bacteria</taxon>
        <taxon>Bacillati</taxon>
        <taxon>Bacillota</taxon>
        <taxon>Bacilli</taxon>
        <taxon>Lactobacillales</taxon>
        <taxon>Enterococcaceae</taxon>
        <taxon>Enterococcus</taxon>
    </lineage>
</organism>
<evidence type="ECO:0008006" key="3">
    <source>
        <dbReference type="Google" id="ProtNLM"/>
    </source>
</evidence>
<name>A0AAW8TX30_9ENTE</name>
<sequence length="134" mass="16259">MNRNLTSYLEDKFKQYPKYPSMIARRRAELECRKEVDESLSTSKSNYGNHEEDKRVKVLDDYLINNYNRLYKGVEKTLEELKPEKRTLIEDRYWGEHSWKNWKEYAESINYSVRSAYRLRDEVLAIFAEKIGEF</sequence>
<reference evidence="1" key="1">
    <citation type="submission" date="2023-03" db="EMBL/GenBank/DDBJ databases">
        <authorList>
            <person name="Shen W."/>
            <person name="Cai J."/>
        </authorList>
    </citation>
    <scope>NUCLEOTIDE SEQUENCE</scope>
    <source>
        <strain evidence="1">B245-2</strain>
    </source>
</reference>